<protein>
    <recommendedName>
        <fullName evidence="3">DUF420 domain-containing protein</fullName>
    </recommendedName>
</protein>
<evidence type="ECO:0008006" key="3">
    <source>
        <dbReference type="Google" id="ProtNLM"/>
    </source>
</evidence>
<feature type="transmembrane region" description="Helical" evidence="1">
    <location>
        <begin position="41"/>
        <end position="58"/>
    </location>
</feature>
<dbReference type="Pfam" id="PF04238">
    <property type="entry name" value="DUF420"/>
    <property type="match status" value="1"/>
</dbReference>
<evidence type="ECO:0000256" key="1">
    <source>
        <dbReference type="SAM" id="Phobius"/>
    </source>
</evidence>
<organism evidence="2">
    <name type="scientific">uncultured bacterium A1Q1_fos_962</name>
    <dbReference type="NCBI Taxonomy" id="1256592"/>
    <lineage>
        <taxon>Bacteria</taxon>
        <taxon>environmental samples</taxon>
    </lineage>
</organism>
<keyword evidence="1" id="KW-0812">Transmembrane</keyword>
<reference evidence="2" key="1">
    <citation type="submission" date="2012-09" db="EMBL/GenBank/DDBJ databases">
        <title>Metagenomic Characterization of a Microbial Community in Wastewater Detects High Levels of Antibiotic Resistance.</title>
        <authorList>
            <person name="Abrams M."/>
            <person name="Caldwell A."/>
            <person name="Vandaei E."/>
            <person name="Lee W."/>
            <person name="Perrott J."/>
            <person name="Khan S.Y."/>
            <person name="Ta J."/>
            <person name="Romero D."/>
            <person name="Nguyen V."/>
            <person name="Pourmand N."/>
            <person name="Ouverney C.C."/>
        </authorList>
    </citation>
    <scope>NUCLEOTIDE SEQUENCE</scope>
</reference>
<keyword evidence="1" id="KW-0472">Membrane</keyword>
<dbReference type="AlphaFoldDB" id="L7VSS9"/>
<proteinExistence type="predicted"/>
<feature type="transmembrane region" description="Helical" evidence="1">
    <location>
        <begin position="78"/>
        <end position="103"/>
    </location>
</feature>
<sequence length="168" mass="19324">MEWARELPHVNAALNGLATVLLILGYALIRQKREQAHRRVMLACFGVSVLFLLSYLTYHTVVRTHTPFPSYPAQLVRTTYYIILFSHIVLAALVPVMALVTIVLGLKDRRDSHRRWAKWTFPIWLYVSITGVIVYFMLYQLYPPQVQPARLEWTRVGAVGLSHAFTGE</sequence>
<feature type="transmembrane region" description="Helical" evidence="1">
    <location>
        <begin position="12"/>
        <end position="29"/>
    </location>
</feature>
<dbReference type="EMBL" id="JX649894">
    <property type="protein sequence ID" value="AGC72167.1"/>
    <property type="molecule type" value="Genomic_DNA"/>
</dbReference>
<dbReference type="PANTHER" id="PTHR37692:SF1">
    <property type="entry name" value="DUF420 DOMAIN-CONTAINING PROTEIN"/>
    <property type="match status" value="1"/>
</dbReference>
<evidence type="ECO:0000313" key="2">
    <source>
        <dbReference type="EMBL" id="AGC72167.1"/>
    </source>
</evidence>
<accession>L7VSS9</accession>
<dbReference type="PANTHER" id="PTHR37692">
    <property type="entry name" value="HYPOTHETICAL MEMBRANE SPANNING PROTEIN"/>
    <property type="match status" value="1"/>
</dbReference>
<feature type="transmembrane region" description="Helical" evidence="1">
    <location>
        <begin position="123"/>
        <end position="142"/>
    </location>
</feature>
<name>L7VSS9_9BACT</name>
<keyword evidence="1" id="KW-1133">Transmembrane helix</keyword>
<dbReference type="InterPro" id="IPR007352">
    <property type="entry name" value="DUF420"/>
</dbReference>